<sequence length="807" mass="92052">MTFNIKKETLLNYLNLTLALVFVYWVMTVYEVVLSKTSVSTDVSIVSILLYKFLNDFWTGLFLGLVVLPLFLIIVLWRKKLANVVVLILFSLGIIIQFALVKYSLTTLLFLGADILGYSFDDAVNTVGSSESISLVYFLPFIVFPALLLVFRYLLNAYADWRIVAGTTLVLFVGFGILGFSVPEATSDSFQNKTAFFVSDILKFQRNASEISALNFEERTDYPLLKPFNSPDVLSPFLNSNEEKPNIVVIVVEGLGSEFVANNQYGGFTPYLDELISKSLYWENFVSTTGRSFGLLPSLFGSLPFGETGFLELKDTPSHLSLINILKANGYYTSFYSGDASSFDRKINFLEYNGIDNLIDESKYGSEFSKTKANDGGFSWGYPDGEIFKKTLQTQSLEKQPRLDIVMTLTNHEPFEYPSKERYMSEVDDLVKASQKTEALKSKLLSHRDIFGSLLYMDASLKEYMEAYSKRPDYKNTIFMITGDHRLIPIAMKDKLCRYHVPFLIYSPMLKKPMQFKSVSSHWDVAPSVLSYLVSNYKINPINETAWLGKGLDTVKAFRNVNTIPLMRYKGDISDVIYKEYLLSGDELYSINERFQTSKVDDDALNKTITDSLRAFKRLNAYVTQQNKIYPEALNVYSEAPVAFTSEQLAIITKHAEGKNFDELFVTARDLAFEKEYDTAVLLCDYILNELPNYSEVRTLKGRMQAWQGDYTKAERILKDARNRSPFADNVYLALLDLYWWSDQDQKSESVFKQALKNELKNPEIALKMAKAYQRINNIQKSAIILDSLIQTYPDSTRFKTLKNSLP</sequence>
<dbReference type="OrthoDB" id="9777768at2"/>
<dbReference type="STRING" id="283786.SAMN04487990_108123"/>
<evidence type="ECO:0000259" key="7">
    <source>
        <dbReference type="Pfam" id="PF00884"/>
    </source>
</evidence>
<evidence type="ECO:0000313" key="8">
    <source>
        <dbReference type="EMBL" id="SEA22399.1"/>
    </source>
</evidence>
<protein>
    <submittedName>
        <fullName evidence="8">Sulfatase</fullName>
    </submittedName>
</protein>
<feature type="transmembrane region" description="Helical" evidence="6">
    <location>
        <begin position="12"/>
        <end position="30"/>
    </location>
</feature>
<dbReference type="EMBL" id="FNQK01000008">
    <property type="protein sequence ID" value="SEA22399.1"/>
    <property type="molecule type" value="Genomic_DNA"/>
</dbReference>
<dbReference type="Gene3D" id="1.25.40.10">
    <property type="entry name" value="Tetratricopeptide repeat domain"/>
    <property type="match status" value="1"/>
</dbReference>
<feature type="transmembrane region" description="Helical" evidence="6">
    <location>
        <begin position="163"/>
        <end position="182"/>
    </location>
</feature>
<organism evidence="8 9">
    <name type="scientific">Bizionia paragorgiae</name>
    <dbReference type="NCBI Taxonomy" id="283786"/>
    <lineage>
        <taxon>Bacteria</taxon>
        <taxon>Pseudomonadati</taxon>
        <taxon>Bacteroidota</taxon>
        <taxon>Flavobacteriia</taxon>
        <taxon>Flavobacteriales</taxon>
        <taxon>Flavobacteriaceae</taxon>
        <taxon>Bizionia</taxon>
    </lineage>
</organism>
<gene>
    <name evidence="8" type="ORF">SAMN04487990_108123</name>
</gene>
<feature type="transmembrane region" description="Helical" evidence="6">
    <location>
        <begin position="84"/>
        <end position="113"/>
    </location>
</feature>
<dbReference type="Pfam" id="PF13174">
    <property type="entry name" value="TPR_6"/>
    <property type="match status" value="1"/>
</dbReference>
<keyword evidence="3 6" id="KW-0812">Transmembrane</keyword>
<evidence type="ECO:0000256" key="2">
    <source>
        <dbReference type="ARBA" id="ARBA00022475"/>
    </source>
</evidence>
<evidence type="ECO:0000256" key="1">
    <source>
        <dbReference type="ARBA" id="ARBA00004651"/>
    </source>
</evidence>
<dbReference type="InterPro" id="IPR017850">
    <property type="entry name" value="Alkaline_phosphatase_core_sf"/>
</dbReference>
<feature type="transmembrane region" description="Helical" evidence="6">
    <location>
        <begin position="57"/>
        <end position="77"/>
    </location>
</feature>
<proteinExistence type="predicted"/>
<keyword evidence="2" id="KW-1003">Cell membrane</keyword>
<dbReference type="SUPFAM" id="SSF53649">
    <property type="entry name" value="Alkaline phosphatase-like"/>
    <property type="match status" value="1"/>
</dbReference>
<keyword evidence="9" id="KW-1185">Reference proteome</keyword>
<dbReference type="InterPro" id="IPR011990">
    <property type="entry name" value="TPR-like_helical_dom_sf"/>
</dbReference>
<dbReference type="GO" id="GO:0005886">
    <property type="term" value="C:plasma membrane"/>
    <property type="evidence" value="ECO:0007669"/>
    <property type="project" value="UniProtKB-SubCell"/>
</dbReference>
<keyword evidence="4 6" id="KW-1133">Transmembrane helix</keyword>
<feature type="transmembrane region" description="Helical" evidence="6">
    <location>
        <begin position="133"/>
        <end position="151"/>
    </location>
</feature>
<dbReference type="Gene3D" id="3.40.720.10">
    <property type="entry name" value="Alkaline Phosphatase, subunit A"/>
    <property type="match status" value="1"/>
</dbReference>
<name>A0A1H3ZF53_BIZPA</name>
<dbReference type="RefSeq" id="WP_092133618.1">
    <property type="nucleotide sequence ID" value="NZ_FNQK01000008.1"/>
</dbReference>
<keyword evidence="5 6" id="KW-0472">Membrane</keyword>
<evidence type="ECO:0000256" key="3">
    <source>
        <dbReference type="ARBA" id="ARBA00022692"/>
    </source>
</evidence>
<evidence type="ECO:0000256" key="5">
    <source>
        <dbReference type="ARBA" id="ARBA00023136"/>
    </source>
</evidence>
<evidence type="ECO:0000256" key="6">
    <source>
        <dbReference type="SAM" id="Phobius"/>
    </source>
</evidence>
<dbReference type="AlphaFoldDB" id="A0A1H3ZF53"/>
<dbReference type="SUPFAM" id="SSF48452">
    <property type="entry name" value="TPR-like"/>
    <property type="match status" value="1"/>
</dbReference>
<feature type="domain" description="Sulfatase N-terminal" evidence="7">
    <location>
        <begin position="245"/>
        <end position="532"/>
    </location>
</feature>
<dbReference type="InterPro" id="IPR050448">
    <property type="entry name" value="OpgB/LTA_synthase_biosynth"/>
</dbReference>
<dbReference type="CDD" id="cd16015">
    <property type="entry name" value="LTA_synthase"/>
    <property type="match status" value="1"/>
</dbReference>
<dbReference type="Proteomes" id="UP000198846">
    <property type="component" value="Unassembled WGS sequence"/>
</dbReference>
<evidence type="ECO:0000313" key="9">
    <source>
        <dbReference type="Proteomes" id="UP000198846"/>
    </source>
</evidence>
<reference evidence="8 9" key="1">
    <citation type="submission" date="2016-10" db="EMBL/GenBank/DDBJ databases">
        <authorList>
            <person name="de Groot N.N."/>
        </authorList>
    </citation>
    <scope>NUCLEOTIDE SEQUENCE [LARGE SCALE GENOMIC DNA]</scope>
    <source>
        <strain evidence="8 9">DSM 23842</strain>
    </source>
</reference>
<comment type="subcellular location">
    <subcellularLocation>
        <location evidence="1">Cell membrane</location>
        <topology evidence="1">Multi-pass membrane protein</topology>
    </subcellularLocation>
</comment>
<evidence type="ECO:0000256" key="4">
    <source>
        <dbReference type="ARBA" id="ARBA00022989"/>
    </source>
</evidence>
<dbReference type="InterPro" id="IPR000917">
    <property type="entry name" value="Sulfatase_N"/>
</dbReference>
<dbReference type="PANTHER" id="PTHR47371">
    <property type="entry name" value="LIPOTEICHOIC ACID SYNTHASE"/>
    <property type="match status" value="1"/>
</dbReference>
<dbReference type="Pfam" id="PF00884">
    <property type="entry name" value="Sulfatase"/>
    <property type="match status" value="1"/>
</dbReference>
<accession>A0A1H3ZF53</accession>
<dbReference type="PANTHER" id="PTHR47371:SF3">
    <property type="entry name" value="PHOSPHOGLYCEROL TRANSFERASE I"/>
    <property type="match status" value="1"/>
</dbReference>
<dbReference type="InterPro" id="IPR019734">
    <property type="entry name" value="TPR_rpt"/>
</dbReference>